<feature type="domain" description="DUF6457" evidence="4">
    <location>
        <begin position="329"/>
        <end position="406"/>
    </location>
</feature>
<dbReference type="SUPFAM" id="SSF53448">
    <property type="entry name" value="Nucleotide-diphospho-sugar transferases"/>
    <property type="match status" value="1"/>
</dbReference>
<organism evidence="5 6">
    <name type="scientific">Nonomuraea rosea</name>
    <dbReference type="NCBI Taxonomy" id="638574"/>
    <lineage>
        <taxon>Bacteria</taxon>
        <taxon>Bacillati</taxon>
        <taxon>Actinomycetota</taxon>
        <taxon>Actinomycetes</taxon>
        <taxon>Streptosporangiales</taxon>
        <taxon>Streptosporangiaceae</taxon>
        <taxon>Nonomuraea</taxon>
    </lineage>
</organism>
<evidence type="ECO:0000313" key="6">
    <source>
        <dbReference type="Proteomes" id="UP001500630"/>
    </source>
</evidence>
<evidence type="ECO:0008006" key="7">
    <source>
        <dbReference type="Google" id="ProtNLM"/>
    </source>
</evidence>
<dbReference type="Proteomes" id="UP001500630">
    <property type="component" value="Unassembled WGS sequence"/>
</dbReference>
<feature type="region of interest" description="Disordered" evidence="2">
    <location>
        <begin position="1"/>
        <end position="136"/>
    </location>
</feature>
<evidence type="ECO:0000256" key="2">
    <source>
        <dbReference type="SAM" id="MobiDB-lite"/>
    </source>
</evidence>
<evidence type="ECO:0000259" key="3">
    <source>
        <dbReference type="Pfam" id="PF12804"/>
    </source>
</evidence>
<feature type="domain" description="MobA-like NTP transferase" evidence="3">
    <location>
        <begin position="154"/>
        <end position="301"/>
    </location>
</feature>
<dbReference type="EMBL" id="BAABDQ010000008">
    <property type="protein sequence ID" value="GAA3558499.1"/>
    <property type="molecule type" value="Genomic_DNA"/>
</dbReference>
<name>A0ABP6WYQ9_9ACTN</name>
<dbReference type="Pfam" id="PF12804">
    <property type="entry name" value="NTP_transf_3"/>
    <property type="match status" value="1"/>
</dbReference>
<dbReference type="InterPro" id="IPR045598">
    <property type="entry name" value="DUF6457"/>
</dbReference>
<dbReference type="RefSeq" id="WP_345564293.1">
    <property type="nucleotide sequence ID" value="NZ_BAABDQ010000008.1"/>
</dbReference>
<dbReference type="PANTHER" id="PTHR19136:SF81">
    <property type="entry name" value="MOLYBDENUM COFACTOR GUANYLYLTRANSFERASE"/>
    <property type="match status" value="1"/>
</dbReference>
<feature type="compositionally biased region" description="Basic and acidic residues" evidence="2">
    <location>
        <begin position="64"/>
        <end position="73"/>
    </location>
</feature>
<dbReference type="Gene3D" id="3.90.550.10">
    <property type="entry name" value="Spore Coat Polysaccharide Biosynthesis Protein SpsA, Chain A"/>
    <property type="match status" value="1"/>
</dbReference>
<comment type="caution">
    <text evidence="5">The sequence shown here is derived from an EMBL/GenBank/DDBJ whole genome shotgun (WGS) entry which is preliminary data.</text>
</comment>
<dbReference type="PANTHER" id="PTHR19136">
    <property type="entry name" value="MOLYBDENUM COFACTOR GUANYLYLTRANSFERASE"/>
    <property type="match status" value="1"/>
</dbReference>
<keyword evidence="1" id="KW-0808">Transferase</keyword>
<evidence type="ECO:0000256" key="1">
    <source>
        <dbReference type="ARBA" id="ARBA00022679"/>
    </source>
</evidence>
<sequence length="413" mass="42549">MPDDPAAPPTGKPTPGDPSHRLAERPAPGAPAQRPAGRIAPGAPAEPPAEEAPATLPGPPAGWESRDPAEPPAERPAPVEVAGRHSDERPDESSSGTSDKLPGGTWDDVPHEHPGGTWDDALDERTGGTCDGRMGEAVEDAPNRAAGGVAIFDAVILAGGEARRLGGTDKPGLAVGARSLVENVVAAVSAARTTILVGPERPIPGVLFAREDPPRSGPVPALTAGLEKVTAPWVVLLAGDLPFVTAAHVADLLAAAARTTGGVVLVDDGGREQWLASAWRAAELKAALAAYEGRSLKGLLAPLTGARLALPGRPWFDCDTMDDLEEARMNVLNEWTALACEELGIDPARVDRDLILDLTKEVAHGVARPAAPLTAYLLGLAQGAGTAPDDAVAKLVTLAKNWNEAKPETLTDS</sequence>
<keyword evidence="6" id="KW-1185">Reference proteome</keyword>
<protein>
    <recommendedName>
        <fullName evidence="7">Molybdenum cofactor guanylyltransferase</fullName>
    </recommendedName>
</protein>
<feature type="compositionally biased region" description="Low complexity" evidence="2">
    <location>
        <begin position="25"/>
        <end position="43"/>
    </location>
</feature>
<reference evidence="6" key="1">
    <citation type="journal article" date="2019" name="Int. J. Syst. Evol. Microbiol.">
        <title>The Global Catalogue of Microorganisms (GCM) 10K type strain sequencing project: providing services to taxonomists for standard genome sequencing and annotation.</title>
        <authorList>
            <consortium name="The Broad Institute Genomics Platform"/>
            <consortium name="The Broad Institute Genome Sequencing Center for Infectious Disease"/>
            <person name="Wu L."/>
            <person name="Ma J."/>
        </authorList>
    </citation>
    <scope>NUCLEOTIDE SEQUENCE [LARGE SCALE GENOMIC DNA]</scope>
    <source>
        <strain evidence="6">JCM 17326</strain>
    </source>
</reference>
<feature type="compositionally biased region" description="Pro residues" evidence="2">
    <location>
        <begin position="1"/>
        <end position="16"/>
    </location>
</feature>
<accession>A0ABP6WYQ9</accession>
<gene>
    <name evidence="5" type="ORF">GCM10022419_043890</name>
</gene>
<dbReference type="InterPro" id="IPR029044">
    <property type="entry name" value="Nucleotide-diphossugar_trans"/>
</dbReference>
<proteinExistence type="predicted"/>
<evidence type="ECO:0000259" key="4">
    <source>
        <dbReference type="Pfam" id="PF20058"/>
    </source>
</evidence>
<feature type="compositionally biased region" description="Basic and acidic residues" evidence="2">
    <location>
        <begin position="82"/>
        <end position="92"/>
    </location>
</feature>
<dbReference type="InterPro" id="IPR025877">
    <property type="entry name" value="MobA-like_NTP_Trfase"/>
</dbReference>
<evidence type="ECO:0000313" key="5">
    <source>
        <dbReference type="EMBL" id="GAA3558499.1"/>
    </source>
</evidence>
<dbReference type="Pfam" id="PF20058">
    <property type="entry name" value="DUF6457"/>
    <property type="match status" value="1"/>
</dbReference>